<organism evidence="4 5">
    <name type="scientific">Lithocarpus litseifolius</name>
    <dbReference type="NCBI Taxonomy" id="425828"/>
    <lineage>
        <taxon>Eukaryota</taxon>
        <taxon>Viridiplantae</taxon>
        <taxon>Streptophyta</taxon>
        <taxon>Embryophyta</taxon>
        <taxon>Tracheophyta</taxon>
        <taxon>Spermatophyta</taxon>
        <taxon>Magnoliopsida</taxon>
        <taxon>eudicotyledons</taxon>
        <taxon>Gunneridae</taxon>
        <taxon>Pentapetalae</taxon>
        <taxon>rosids</taxon>
        <taxon>fabids</taxon>
        <taxon>Fagales</taxon>
        <taxon>Fagaceae</taxon>
        <taxon>Lithocarpus</taxon>
    </lineage>
</organism>
<evidence type="ECO:0000256" key="1">
    <source>
        <dbReference type="ARBA" id="ARBA00007626"/>
    </source>
</evidence>
<dbReference type="EMBL" id="JAZDWU010000004">
    <property type="protein sequence ID" value="KAL0006524.1"/>
    <property type="molecule type" value="Genomic_DNA"/>
</dbReference>
<reference evidence="4 5" key="1">
    <citation type="submission" date="2024-01" db="EMBL/GenBank/DDBJ databases">
        <title>A telomere-to-telomere, gap-free genome of sweet tea (Lithocarpus litseifolius).</title>
        <authorList>
            <person name="Zhou J."/>
        </authorList>
    </citation>
    <scope>NUCLEOTIDE SEQUENCE [LARGE SCALE GENOMIC DNA]</scope>
    <source>
        <strain evidence="4">Zhou-2022a</strain>
        <tissue evidence="4">Leaf</tissue>
    </source>
</reference>
<dbReference type="InterPro" id="IPR011990">
    <property type="entry name" value="TPR-like_helical_dom_sf"/>
</dbReference>
<keyword evidence="2" id="KW-0677">Repeat</keyword>
<dbReference type="Gene3D" id="1.25.40.10">
    <property type="entry name" value="Tetratricopeptide repeat domain"/>
    <property type="match status" value="1"/>
</dbReference>
<evidence type="ECO:0000256" key="3">
    <source>
        <dbReference type="PROSITE-ProRule" id="PRU00708"/>
    </source>
</evidence>
<dbReference type="Pfam" id="PF13041">
    <property type="entry name" value="PPR_2"/>
    <property type="match status" value="1"/>
</dbReference>
<evidence type="ECO:0000313" key="4">
    <source>
        <dbReference type="EMBL" id="KAL0006524.1"/>
    </source>
</evidence>
<feature type="repeat" description="PPR" evidence="3">
    <location>
        <begin position="44"/>
        <end position="78"/>
    </location>
</feature>
<keyword evidence="5" id="KW-1185">Reference proteome</keyword>
<dbReference type="NCBIfam" id="TIGR00756">
    <property type="entry name" value="PPR"/>
    <property type="match status" value="2"/>
</dbReference>
<gene>
    <name evidence="4" type="ORF">SO802_014085</name>
</gene>
<evidence type="ECO:0000256" key="2">
    <source>
        <dbReference type="ARBA" id="ARBA00022737"/>
    </source>
</evidence>
<name>A0AAW2D8B0_9ROSI</name>
<dbReference type="PANTHER" id="PTHR47941">
    <property type="entry name" value="PENTATRICOPEPTIDE REPEAT-CONTAINING PROTEIN 3, MITOCHONDRIAL"/>
    <property type="match status" value="1"/>
</dbReference>
<dbReference type="InterPro" id="IPR002885">
    <property type="entry name" value="PPR_rpt"/>
</dbReference>
<dbReference type="Proteomes" id="UP001459277">
    <property type="component" value="Unassembled WGS sequence"/>
</dbReference>
<dbReference type="AlphaFoldDB" id="A0AAW2D8B0"/>
<feature type="repeat" description="PPR" evidence="3">
    <location>
        <begin position="9"/>
        <end position="43"/>
    </location>
</feature>
<proteinExistence type="inferred from homology"/>
<dbReference type="PROSITE" id="PS51375">
    <property type="entry name" value="PPR"/>
    <property type="match status" value="2"/>
</dbReference>
<sequence length="106" mass="11584">MNEFGLQADITAYNVVIRLFCEKGDMSMAEELMNEMGLSDLYPHMIMYVAMIKGFCKLGRLEDACGLVKFMRGHGCVPNAVVYLTRKHGCGSKVAAPAPDSSQCGV</sequence>
<comment type="caution">
    <text evidence="4">The sequence shown here is derived from an EMBL/GenBank/DDBJ whole genome shotgun (WGS) entry which is preliminary data.</text>
</comment>
<protein>
    <recommendedName>
        <fullName evidence="6">Pentatricopeptide repeat-containing protein</fullName>
    </recommendedName>
</protein>
<evidence type="ECO:0008006" key="6">
    <source>
        <dbReference type="Google" id="ProtNLM"/>
    </source>
</evidence>
<evidence type="ECO:0000313" key="5">
    <source>
        <dbReference type="Proteomes" id="UP001459277"/>
    </source>
</evidence>
<accession>A0AAW2D8B0</accession>
<dbReference type="Pfam" id="PF01535">
    <property type="entry name" value="PPR"/>
    <property type="match status" value="1"/>
</dbReference>
<comment type="similarity">
    <text evidence="1">Belongs to the PPR family. P subfamily.</text>
</comment>